<keyword evidence="10" id="KW-1185">Reference proteome</keyword>
<dbReference type="RefSeq" id="WP_377459659.1">
    <property type="nucleotide sequence ID" value="NZ_JBHLUB010000030.1"/>
</dbReference>
<evidence type="ECO:0000256" key="8">
    <source>
        <dbReference type="SAM" id="MobiDB-lite"/>
    </source>
</evidence>
<feature type="compositionally biased region" description="Basic residues" evidence="8">
    <location>
        <begin position="1"/>
        <end position="14"/>
    </location>
</feature>
<keyword evidence="5 7" id="KW-0472">Membrane</keyword>
<proteinExistence type="inferred from homology"/>
<sequence>MPVSRPRKGAQQKRQRTDAAERRAVEAEFGMQEPLPLWYKIIMFGLMIIGLLWIIVYYIAQGTLPVAAAGGWNIVIGFGFVLIGFLMTMRWR</sequence>
<dbReference type="HAMAP" id="MF_00631">
    <property type="entry name" value="CrgA"/>
    <property type="match status" value="1"/>
</dbReference>
<keyword evidence="6 7" id="KW-0131">Cell cycle</keyword>
<keyword evidence="1 7" id="KW-1003">Cell membrane</keyword>
<keyword evidence="3 7" id="KW-0812">Transmembrane</keyword>
<dbReference type="InterPro" id="IPR009619">
    <property type="entry name" value="CrgA"/>
</dbReference>
<comment type="caution">
    <text evidence="9">The sequence shown here is derived from an EMBL/GenBank/DDBJ whole genome shotgun (WGS) entry which is preliminary data.</text>
</comment>
<dbReference type="EMBL" id="JBHLUB010000030">
    <property type="protein sequence ID" value="MFC0582474.1"/>
    <property type="molecule type" value="Genomic_DNA"/>
</dbReference>
<keyword evidence="2 7" id="KW-0132">Cell division</keyword>
<evidence type="ECO:0000256" key="5">
    <source>
        <dbReference type="ARBA" id="ARBA00023136"/>
    </source>
</evidence>
<evidence type="ECO:0000256" key="7">
    <source>
        <dbReference type="HAMAP-Rule" id="MF_00631"/>
    </source>
</evidence>
<name>A0ABV6PBI1_9MICC</name>
<comment type="subcellular location">
    <subcellularLocation>
        <location evidence="7">Cell membrane</location>
        <topology evidence="7">Multi-pass membrane protein</topology>
    </subcellularLocation>
</comment>
<gene>
    <name evidence="7" type="primary">crgA</name>
    <name evidence="9" type="ORF">ACFFFR_08790</name>
</gene>
<comment type="similarity">
    <text evidence="7">Belongs to the CrgA family.</text>
</comment>
<feature type="region of interest" description="Disordered" evidence="8">
    <location>
        <begin position="1"/>
        <end position="20"/>
    </location>
</feature>
<evidence type="ECO:0000256" key="4">
    <source>
        <dbReference type="ARBA" id="ARBA00022989"/>
    </source>
</evidence>
<feature type="transmembrane region" description="Helical" evidence="7">
    <location>
        <begin position="37"/>
        <end position="60"/>
    </location>
</feature>
<evidence type="ECO:0000313" key="9">
    <source>
        <dbReference type="EMBL" id="MFC0582474.1"/>
    </source>
</evidence>
<accession>A0ABV6PBI1</accession>
<evidence type="ECO:0000256" key="2">
    <source>
        <dbReference type="ARBA" id="ARBA00022618"/>
    </source>
</evidence>
<evidence type="ECO:0000256" key="1">
    <source>
        <dbReference type="ARBA" id="ARBA00022475"/>
    </source>
</evidence>
<evidence type="ECO:0000313" key="10">
    <source>
        <dbReference type="Proteomes" id="UP001589862"/>
    </source>
</evidence>
<dbReference type="Pfam" id="PF06781">
    <property type="entry name" value="CrgA"/>
    <property type="match status" value="1"/>
</dbReference>
<reference evidence="9 10" key="1">
    <citation type="submission" date="2024-09" db="EMBL/GenBank/DDBJ databases">
        <authorList>
            <person name="Sun Q."/>
            <person name="Mori K."/>
        </authorList>
    </citation>
    <scope>NUCLEOTIDE SEQUENCE [LARGE SCALE GENOMIC DNA]</scope>
    <source>
        <strain evidence="9 10">NCAIM B.02604</strain>
    </source>
</reference>
<comment type="function">
    <text evidence="7">Involved in cell division.</text>
</comment>
<dbReference type="Proteomes" id="UP001589862">
    <property type="component" value="Unassembled WGS sequence"/>
</dbReference>
<protein>
    <recommendedName>
        <fullName evidence="7">Cell division protein CrgA</fullName>
    </recommendedName>
</protein>
<organism evidence="9 10">
    <name type="scientific">Micrococcoides hystricis</name>
    <dbReference type="NCBI Taxonomy" id="1572761"/>
    <lineage>
        <taxon>Bacteria</taxon>
        <taxon>Bacillati</taxon>
        <taxon>Actinomycetota</taxon>
        <taxon>Actinomycetes</taxon>
        <taxon>Micrococcales</taxon>
        <taxon>Micrococcaceae</taxon>
        <taxon>Micrococcoides</taxon>
    </lineage>
</organism>
<dbReference type="GO" id="GO:0051301">
    <property type="term" value="P:cell division"/>
    <property type="evidence" value="ECO:0007669"/>
    <property type="project" value="UniProtKB-KW"/>
</dbReference>
<evidence type="ECO:0000256" key="3">
    <source>
        <dbReference type="ARBA" id="ARBA00022692"/>
    </source>
</evidence>
<keyword evidence="4 7" id="KW-1133">Transmembrane helix</keyword>
<feature type="transmembrane region" description="Helical" evidence="7">
    <location>
        <begin position="66"/>
        <end position="87"/>
    </location>
</feature>
<evidence type="ECO:0000256" key="6">
    <source>
        <dbReference type="ARBA" id="ARBA00023306"/>
    </source>
</evidence>